<dbReference type="GO" id="GO:0003677">
    <property type="term" value="F:DNA binding"/>
    <property type="evidence" value="ECO:0007669"/>
    <property type="project" value="UniProtKB-UniRule"/>
</dbReference>
<comment type="subcellular location">
    <subcellularLocation>
        <location evidence="1">Nucleus</location>
    </subcellularLocation>
</comment>
<dbReference type="InterPro" id="IPR001356">
    <property type="entry name" value="HD"/>
</dbReference>
<comment type="caution">
    <text evidence="4">The sequence shown here is derived from an EMBL/GenBank/DDBJ whole genome shotgun (WGS) entry which is preliminary data.</text>
</comment>
<evidence type="ECO:0000259" key="3">
    <source>
        <dbReference type="PROSITE" id="PS50071"/>
    </source>
</evidence>
<dbReference type="Gene3D" id="1.10.10.60">
    <property type="entry name" value="Homeodomain-like"/>
    <property type="match status" value="1"/>
</dbReference>
<feature type="domain" description="Homeobox" evidence="3">
    <location>
        <begin position="1"/>
        <end position="20"/>
    </location>
</feature>
<dbReference type="EMBL" id="MU167213">
    <property type="protein sequence ID" value="KAG0151293.1"/>
    <property type="molecule type" value="Genomic_DNA"/>
</dbReference>
<accession>A0A9P6NVW5</accession>
<dbReference type="PROSITE" id="PS50071">
    <property type="entry name" value="HOMEOBOX_2"/>
    <property type="match status" value="1"/>
</dbReference>
<dbReference type="GO" id="GO:0005634">
    <property type="term" value="C:nucleus"/>
    <property type="evidence" value="ECO:0007669"/>
    <property type="project" value="UniProtKB-SubCell"/>
</dbReference>
<keyword evidence="5" id="KW-1185">Reference proteome</keyword>
<keyword evidence="1" id="KW-0539">Nucleus</keyword>
<feature type="region of interest" description="Disordered" evidence="2">
    <location>
        <begin position="11"/>
        <end position="48"/>
    </location>
</feature>
<dbReference type="InterPro" id="IPR009057">
    <property type="entry name" value="Homeodomain-like_sf"/>
</dbReference>
<keyword evidence="1" id="KW-0238">DNA-binding</keyword>
<name>A0A9P6NVW5_9BASI</name>
<feature type="compositionally biased region" description="Polar residues" evidence="2">
    <location>
        <begin position="259"/>
        <end position="268"/>
    </location>
</feature>
<sequence length="420" mass="46795">MTPRRVQIWFQNRRQGMKKAQEQRAEQEATTTPTADYGRARGYSFGAYPAPPDSYTPQSHQQPSVYAQGLPAYTSVATAPFESFAGHLYAPRSLARDGMPRQLPQLQLHNNASNSSFSTLNESACSDFAWSEQSASSSTWNGSNASYSNPSAPSVVDRERMFPFGKQLSHPYESSHHHGFPSHGLSSSSRQDQLGNRNRSQTNPDFFQFGDLSHNIHSTPFSHTEAIHQPNPYHSVFRKLEEHATPTQRLVTIESTCSPGRSQLNVRSNADPYPENGLRDQSSGTHGSSVWNEALSRLNLVDPHRSSPFLSKSEKSSPDSSTNFQTPTENLLNQSQNVYPIEYSTPDYNNNNEPSISRNNCGELNNGIGSISPGFKESMATNSHHLHLTESQLIDEVNDLDNPFSFSPGHHRQRSRSYHG</sequence>
<dbReference type="AlphaFoldDB" id="A0A9P6NVW5"/>
<feature type="compositionally biased region" description="Polar residues" evidence="2">
    <location>
        <begin position="184"/>
        <end position="205"/>
    </location>
</feature>
<feature type="region of interest" description="Disordered" evidence="2">
    <location>
        <begin position="167"/>
        <end position="207"/>
    </location>
</feature>
<dbReference type="SUPFAM" id="SSF46689">
    <property type="entry name" value="Homeodomain-like"/>
    <property type="match status" value="1"/>
</dbReference>
<feature type="region of interest" description="Disordered" evidence="2">
    <location>
        <begin position="306"/>
        <end position="332"/>
    </location>
</feature>
<evidence type="ECO:0000313" key="4">
    <source>
        <dbReference type="EMBL" id="KAG0151293.1"/>
    </source>
</evidence>
<evidence type="ECO:0000313" key="5">
    <source>
        <dbReference type="Proteomes" id="UP000886653"/>
    </source>
</evidence>
<organism evidence="4 5">
    <name type="scientific">Cronartium quercuum f. sp. fusiforme G11</name>
    <dbReference type="NCBI Taxonomy" id="708437"/>
    <lineage>
        <taxon>Eukaryota</taxon>
        <taxon>Fungi</taxon>
        <taxon>Dikarya</taxon>
        <taxon>Basidiomycota</taxon>
        <taxon>Pucciniomycotina</taxon>
        <taxon>Pucciniomycetes</taxon>
        <taxon>Pucciniales</taxon>
        <taxon>Coleosporiaceae</taxon>
        <taxon>Cronartium</taxon>
    </lineage>
</organism>
<feature type="compositionally biased region" description="Polar residues" evidence="2">
    <location>
        <begin position="279"/>
        <end position="289"/>
    </location>
</feature>
<proteinExistence type="predicted"/>
<feature type="region of interest" description="Disordered" evidence="2">
    <location>
        <begin position="259"/>
        <end position="289"/>
    </location>
</feature>
<evidence type="ECO:0000256" key="2">
    <source>
        <dbReference type="SAM" id="MobiDB-lite"/>
    </source>
</evidence>
<dbReference type="OrthoDB" id="6159439at2759"/>
<reference evidence="4" key="1">
    <citation type="submission" date="2013-11" db="EMBL/GenBank/DDBJ databases">
        <title>Genome sequence of the fusiform rust pathogen reveals effectors for host alternation and coevolution with pine.</title>
        <authorList>
            <consortium name="DOE Joint Genome Institute"/>
            <person name="Smith K."/>
            <person name="Pendleton A."/>
            <person name="Kubisiak T."/>
            <person name="Anderson C."/>
            <person name="Salamov A."/>
            <person name="Aerts A."/>
            <person name="Riley R."/>
            <person name="Clum A."/>
            <person name="Lindquist E."/>
            <person name="Ence D."/>
            <person name="Campbell M."/>
            <person name="Kronenberg Z."/>
            <person name="Feau N."/>
            <person name="Dhillon B."/>
            <person name="Hamelin R."/>
            <person name="Burleigh J."/>
            <person name="Smith J."/>
            <person name="Yandell M."/>
            <person name="Nelson C."/>
            <person name="Grigoriev I."/>
            <person name="Davis J."/>
        </authorList>
    </citation>
    <scope>NUCLEOTIDE SEQUENCE</scope>
    <source>
        <strain evidence="4">G11</strain>
    </source>
</reference>
<evidence type="ECO:0000256" key="1">
    <source>
        <dbReference type="PROSITE-ProRule" id="PRU00108"/>
    </source>
</evidence>
<feature type="DNA-binding region" description="Homeobox" evidence="1">
    <location>
        <begin position="3"/>
        <end position="21"/>
    </location>
</feature>
<dbReference type="CDD" id="cd00086">
    <property type="entry name" value="homeodomain"/>
    <property type="match status" value="1"/>
</dbReference>
<keyword evidence="1" id="KW-0371">Homeobox</keyword>
<protein>
    <recommendedName>
        <fullName evidence="3">Homeobox domain-containing protein</fullName>
    </recommendedName>
</protein>
<gene>
    <name evidence="4" type="ORF">CROQUDRAFT_36765</name>
</gene>
<feature type="compositionally biased region" description="Polar residues" evidence="2">
    <location>
        <begin position="322"/>
        <end position="332"/>
    </location>
</feature>
<dbReference type="Proteomes" id="UP000886653">
    <property type="component" value="Unassembled WGS sequence"/>
</dbReference>